<keyword evidence="1" id="KW-0812">Transmembrane</keyword>
<feature type="transmembrane region" description="Helical" evidence="1">
    <location>
        <begin position="20"/>
        <end position="53"/>
    </location>
</feature>
<keyword evidence="1" id="KW-0472">Membrane</keyword>
<protein>
    <submittedName>
        <fullName evidence="2">Uncharacterized protein</fullName>
    </submittedName>
</protein>
<keyword evidence="1" id="KW-1133">Transmembrane helix</keyword>
<proteinExistence type="predicted"/>
<reference evidence="2" key="1">
    <citation type="journal article" date="2014" name="Int. J. Syst. Evol. Microbiol.">
        <title>Complete genome sequence of Corynebacterium casei LMG S-19264T (=DSM 44701T), isolated from a smear-ripened cheese.</title>
        <authorList>
            <consortium name="US DOE Joint Genome Institute (JGI-PGF)"/>
            <person name="Walter F."/>
            <person name="Albersmeier A."/>
            <person name="Kalinowski J."/>
            <person name="Ruckert C."/>
        </authorList>
    </citation>
    <scope>NUCLEOTIDE SEQUENCE</scope>
    <source>
        <strain evidence="2">CCM 7684</strain>
    </source>
</reference>
<evidence type="ECO:0000313" key="3">
    <source>
        <dbReference type="Proteomes" id="UP000602745"/>
    </source>
</evidence>
<evidence type="ECO:0000313" key="2">
    <source>
        <dbReference type="EMBL" id="GGE30671.1"/>
    </source>
</evidence>
<reference evidence="2" key="2">
    <citation type="submission" date="2020-09" db="EMBL/GenBank/DDBJ databases">
        <authorList>
            <person name="Sun Q."/>
            <person name="Sedlacek I."/>
        </authorList>
    </citation>
    <scope>NUCLEOTIDE SEQUENCE</scope>
    <source>
        <strain evidence="2">CCM 7684</strain>
    </source>
</reference>
<dbReference type="AlphaFoldDB" id="A0A8J2VIG4"/>
<dbReference type="EMBL" id="BMCP01000001">
    <property type="protein sequence ID" value="GGE30671.1"/>
    <property type="molecule type" value="Genomic_DNA"/>
</dbReference>
<dbReference type="RefSeq" id="WP_188408106.1">
    <property type="nucleotide sequence ID" value="NZ_BMCP01000001.1"/>
</dbReference>
<dbReference type="Proteomes" id="UP000602745">
    <property type="component" value="Unassembled WGS sequence"/>
</dbReference>
<accession>A0A8J2VIG4</accession>
<gene>
    <name evidence="2" type="ORF">GCM10007276_04870</name>
</gene>
<name>A0A8J2VIG4_9RHOB</name>
<sequence length="95" mass="10444">MNREQYQAFGLRFTKVPTWQIVLIVAAVLAIGIALAVVATGIFLIAFPIMLLAGAAYRLFGTRTNPPAASRGPARRDDVIETEYRVIEPGEDARR</sequence>
<evidence type="ECO:0000256" key="1">
    <source>
        <dbReference type="SAM" id="Phobius"/>
    </source>
</evidence>
<comment type="caution">
    <text evidence="2">The sequence shown here is derived from an EMBL/GenBank/DDBJ whole genome shotgun (WGS) entry which is preliminary data.</text>
</comment>
<keyword evidence="3" id="KW-1185">Reference proteome</keyword>
<organism evidence="2 3">
    <name type="scientific">Agaricicola taiwanensis</name>
    <dbReference type="NCBI Taxonomy" id="591372"/>
    <lineage>
        <taxon>Bacteria</taxon>
        <taxon>Pseudomonadati</taxon>
        <taxon>Pseudomonadota</taxon>
        <taxon>Alphaproteobacteria</taxon>
        <taxon>Rhodobacterales</taxon>
        <taxon>Paracoccaceae</taxon>
        <taxon>Agaricicola</taxon>
    </lineage>
</organism>